<keyword evidence="3" id="KW-0808">Transferase</keyword>
<dbReference type="InterPro" id="IPR001173">
    <property type="entry name" value="Glyco_trans_2-like"/>
</dbReference>
<sequence length="524" mass="57139">MAEVPHDPSVSVVIPTYRSGPGLDRAIASLDAQTLPQDDLEVLLLDDGSPDGTAARIEQIAAGRANYRAFALEASGWPSRPRNIGVREARGRYVLFLDHDDELYPDALRAAVVLGDAAGADVVNGKEVRTQIARWGLTNYTHDTHDASGEPLRGLLPMTPHKLYRRAFLLEHDVRFPEAPRHLWEDLFFHVDVIRHEPRVALLSSTPFYHWRKTAENNSSSTDGTRLDYSGDPEYWPYLDKLFQLVVGVAEPAIRNELLAQNVHVRLVSQLGQRASGTDDAGVTQARAEVARMLEAYVPAELDLLLPERSRVAITLFRAGHADAAADFLRDGIDRKPDFTVTAVDDAGDGSVTVRGTVAWSRVPGQPFARRTPTGEVVRDLPEPLAGLLAEHGLTPTADVSDAFVDVAVRHAPTRVSWLLPSTSQVRLVEQEDGTLEPAGTFSARFDPTTAAMGGALPTGAHLVLGMCELDGRTGIKRAFSDLPAGTRVGPVVLDHSAQDGLLLRLPAEERPARKGLLSRLRRS</sequence>
<reference evidence="3 4" key="1">
    <citation type="submission" date="2020-07" db="EMBL/GenBank/DDBJ databases">
        <title>Sequencing the genomes of 1000 actinobacteria strains.</title>
        <authorList>
            <person name="Klenk H.-P."/>
        </authorList>
    </citation>
    <scope>NUCLEOTIDE SEQUENCE [LARGE SCALE GENOMIC DNA]</scope>
    <source>
        <strain evidence="3 4">DSM 19082</strain>
    </source>
</reference>
<evidence type="ECO:0000313" key="4">
    <source>
        <dbReference type="Proteomes" id="UP000582231"/>
    </source>
</evidence>
<organism evidence="3 4">
    <name type="scientific">Nocardioides kongjuensis</name>
    <dbReference type="NCBI Taxonomy" id="349522"/>
    <lineage>
        <taxon>Bacteria</taxon>
        <taxon>Bacillati</taxon>
        <taxon>Actinomycetota</taxon>
        <taxon>Actinomycetes</taxon>
        <taxon>Propionibacteriales</taxon>
        <taxon>Nocardioidaceae</taxon>
        <taxon>Nocardioides</taxon>
    </lineage>
</organism>
<dbReference type="AlphaFoldDB" id="A0A852RQX7"/>
<dbReference type="Pfam" id="PF22181">
    <property type="entry name" value="TarS_linker"/>
    <property type="match status" value="1"/>
</dbReference>
<keyword evidence="4" id="KW-1185">Reference proteome</keyword>
<dbReference type="GO" id="GO:0016758">
    <property type="term" value="F:hexosyltransferase activity"/>
    <property type="evidence" value="ECO:0007669"/>
    <property type="project" value="UniProtKB-ARBA"/>
</dbReference>
<accession>A0A852RQX7</accession>
<dbReference type="PANTHER" id="PTHR22916">
    <property type="entry name" value="GLYCOSYLTRANSFERASE"/>
    <property type="match status" value="1"/>
</dbReference>
<feature type="domain" description="TarS/TarP linker" evidence="2">
    <location>
        <begin position="234"/>
        <end position="326"/>
    </location>
</feature>
<comment type="caution">
    <text evidence="3">The sequence shown here is derived from an EMBL/GenBank/DDBJ whole genome shotgun (WGS) entry which is preliminary data.</text>
</comment>
<dbReference type="RefSeq" id="WP_179729064.1">
    <property type="nucleotide sequence ID" value="NZ_BAABEF010000001.1"/>
</dbReference>
<name>A0A852RQX7_9ACTN</name>
<evidence type="ECO:0000259" key="2">
    <source>
        <dbReference type="Pfam" id="PF22181"/>
    </source>
</evidence>
<dbReference type="Gene3D" id="3.90.550.10">
    <property type="entry name" value="Spore Coat Polysaccharide Biosynthesis Protein SpsA, Chain A"/>
    <property type="match status" value="1"/>
</dbReference>
<protein>
    <submittedName>
        <fullName evidence="3">Glycosyltransferase involved in cell wall biosynthesis</fullName>
    </submittedName>
</protein>
<dbReference type="EMBL" id="JACCBF010000001">
    <property type="protein sequence ID" value="NYD32958.1"/>
    <property type="molecule type" value="Genomic_DNA"/>
</dbReference>
<proteinExistence type="predicted"/>
<evidence type="ECO:0000313" key="3">
    <source>
        <dbReference type="EMBL" id="NYD32958.1"/>
    </source>
</evidence>
<dbReference type="CDD" id="cd00761">
    <property type="entry name" value="Glyco_tranf_GTA_type"/>
    <property type="match status" value="1"/>
</dbReference>
<dbReference type="SUPFAM" id="SSF53448">
    <property type="entry name" value="Nucleotide-diphospho-sugar transferases"/>
    <property type="match status" value="1"/>
</dbReference>
<dbReference type="Proteomes" id="UP000582231">
    <property type="component" value="Unassembled WGS sequence"/>
</dbReference>
<dbReference type="Pfam" id="PF00535">
    <property type="entry name" value="Glycos_transf_2"/>
    <property type="match status" value="1"/>
</dbReference>
<feature type="domain" description="Glycosyltransferase 2-like" evidence="1">
    <location>
        <begin position="11"/>
        <end position="133"/>
    </location>
</feature>
<evidence type="ECO:0000259" key="1">
    <source>
        <dbReference type="Pfam" id="PF00535"/>
    </source>
</evidence>
<dbReference type="PANTHER" id="PTHR22916:SF3">
    <property type="entry name" value="UDP-GLCNAC:BETAGAL BETA-1,3-N-ACETYLGLUCOSAMINYLTRANSFERASE-LIKE PROTEIN 1"/>
    <property type="match status" value="1"/>
</dbReference>
<gene>
    <name evidence="3" type="ORF">BJ958_004504</name>
</gene>
<dbReference type="InterPro" id="IPR054028">
    <property type="entry name" value="TarS/TarP_linker"/>
</dbReference>
<dbReference type="InterPro" id="IPR029044">
    <property type="entry name" value="Nucleotide-diphossugar_trans"/>
</dbReference>